<sequence length="294" mass="32002">MEGDGRKTKTVCVTGAGGFVASWLVQRLLSSGDYTVHGTVRDPSDPKNGHLKALVGAEERLRLFKADVLDYASVASAVAGCDGVFHVASPVPAAKSQNPEVDVLAPAVKGTQNVLNACHEAKVRRVVVVNTEIWYCLSKTLAEREALAYAEKTGLDVVTVCPPLVLGPLLQPVANTSSLVLINLLKGDGEAVVHDKARNVVDVRDLADALVLVYENPEASGRYICSAYRKRLSEMVEIARSFCPDLNRPKKFVEAEDDDRMMRSRKMEALGWKFRAVEECLRDSVEAYKAAGFL</sequence>
<keyword evidence="2" id="KW-1185">Reference proteome</keyword>
<dbReference type="EnsemblPlants" id="AVESA.00010b.r2.7DG1354560.1">
    <property type="protein sequence ID" value="AVESA.00010b.r2.7DG1354560.1.CDS"/>
    <property type="gene ID" value="AVESA.00010b.r2.7DG1354560"/>
</dbReference>
<protein>
    <submittedName>
        <fullName evidence="1">Uncharacterized protein</fullName>
    </submittedName>
</protein>
<dbReference type="Proteomes" id="UP001732700">
    <property type="component" value="Chromosome 7D"/>
</dbReference>
<name>A0ACD6AG33_AVESA</name>
<evidence type="ECO:0000313" key="2">
    <source>
        <dbReference type="Proteomes" id="UP001732700"/>
    </source>
</evidence>
<evidence type="ECO:0000313" key="1">
    <source>
        <dbReference type="EnsemblPlants" id="AVESA.00010b.r2.7DG1354560.1.CDS"/>
    </source>
</evidence>
<organism evidence="1 2">
    <name type="scientific">Avena sativa</name>
    <name type="common">Oat</name>
    <dbReference type="NCBI Taxonomy" id="4498"/>
    <lineage>
        <taxon>Eukaryota</taxon>
        <taxon>Viridiplantae</taxon>
        <taxon>Streptophyta</taxon>
        <taxon>Embryophyta</taxon>
        <taxon>Tracheophyta</taxon>
        <taxon>Spermatophyta</taxon>
        <taxon>Magnoliopsida</taxon>
        <taxon>Liliopsida</taxon>
        <taxon>Poales</taxon>
        <taxon>Poaceae</taxon>
        <taxon>BOP clade</taxon>
        <taxon>Pooideae</taxon>
        <taxon>Poodae</taxon>
        <taxon>Poeae</taxon>
        <taxon>Poeae Chloroplast Group 1 (Aveneae type)</taxon>
        <taxon>Aveninae</taxon>
        <taxon>Avena</taxon>
    </lineage>
</organism>
<reference evidence="1" key="1">
    <citation type="submission" date="2021-05" db="EMBL/GenBank/DDBJ databases">
        <authorList>
            <person name="Scholz U."/>
            <person name="Mascher M."/>
            <person name="Fiebig A."/>
        </authorList>
    </citation>
    <scope>NUCLEOTIDE SEQUENCE [LARGE SCALE GENOMIC DNA]</scope>
</reference>
<accession>A0ACD6AG33</accession>
<reference evidence="1" key="2">
    <citation type="submission" date="2025-09" db="UniProtKB">
        <authorList>
            <consortium name="EnsemblPlants"/>
        </authorList>
    </citation>
    <scope>IDENTIFICATION</scope>
</reference>
<proteinExistence type="predicted"/>